<feature type="compositionally biased region" description="Polar residues" evidence="1">
    <location>
        <begin position="56"/>
        <end position="68"/>
    </location>
</feature>
<proteinExistence type="predicted"/>
<accession>A0AAN8EUW7</accession>
<evidence type="ECO:0000313" key="3">
    <source>
        <dbReference type="Proteomes" id="UP001316803"/>
    </source>
</evidence>
<organism evidence="2 3">
    <name type="scientific">Knufia fluminis</name>
    <dbReference type="NCBI Taxonomy" id="191047"/>
    <lineage>
        <taxon>Eukaryota</taxon>
        <taxon>Fungi</taxon>
        <taxon>Dikarya</taxon>
        <taxon>Ascomycota</taxon>
        <taxon>Pezizomycotina</taxon>
        <taxon>Eurotiomycetes</taxon>
        <taxon>Chaetothyriomycetidae</taxon>
        <taxon>Chaetothyriales</taxon>
        <taxon>Trichomeriaceae</taxon>
        <taxon>Knufia</taxon>
    </lineage>
</organism>
<comment type="caution">
    <text evidence="2">The sequence shown here is derived from an EMBL/GenBank/DDBJ whole genome shotgun (WGS) entry which is preliminary data.</text>
</comment>
<feature type="compositionally biased region" description="Basic and acidic residues" evidence="1">
    <location>
        <begin position="180"/>
        <end position="196"/>
    </location>
</feature>
<keyword evidence="3" id="KW-1185">Reference proteome</keyword>
<feature type="region of interest" description="Disordered" evidence="1">
    <location>
        <begin position="166"/>
        <end position="196"/>
    </location>
</feature>
<feature type="region of interest" description="Disordered" evidence="1">
    <location>
        <begin position="1"/>
        <end position="83"/>
    </location>
</feature>
<feature type="compositionally biased region" description="Basic and acidic residues" evidence="1">
    <location>
        <begin position="22"/>
        <end position="55"/>
    </location>
</feature>
<reference evidence="2 3" key="1">
    <citation type="submission" date="2022-12" db="EMBL/GenBank/DDBJ databases">
        <title>Genomic features and morphological characterization of a novel Knufia sp. strain isolated from spacecraft assembly facility.</title>
        <authorList>
            <person name="Teixeira M."/>
            <person name="Chander A.M."/>
            <person name="Stajich J.E."/>
            <person name="Venkateswaran K."/>
        </authorList>
    </citation>
    <scope>NUCLEOTIDE SEQUENCE [LARGE SCALE GENOMIC DNA]</scope>
    <source>
        <strain evidence="2 3">FJI-L2-BK-P2</strain>
    </source>
</reference>
<dbReference type="EMBL" id="JAKLMC020000009">
    <property type="protein sequence ID" value="KAK5954286.1"/>
    <property type="molecule type" value="Genomic_DNA"/>
</dbReference>
<name>A0AAN8EUW7_9EURO</name>
<dbReference type="Proteomes" id="UP001316803">
    <property type="component" value="Unassembled WGS sequence"/>
</dbReference>
<evidence type="ECO:0000256" key="1">
    <source>
        <dbReference type="SAM" id="MobiDB-lite"/>
    </source>
</evidence>
<evidence type="ECO:0000313" key="2">
    <source>
        <dbReference type="EMBL" id="KAK5954286.1"/>
    </source>
</evidence>
<gene>
    <name evidence="2" type="ORF">OHC33_004859</name>
</gene>
<dbReference type="AlphaFoldDB" id="A0AAN8EUW7"/>
<protein>
    <submittedName>
        <fullName evidence="2">Uncharacterized protein</fullName>
    </submittedName>
</protein>
<sequence length="211" mass="23491">MPDKEPIPGKGDPSTESIPKPPKQEDSPDERPEDRGDADNNREIKSDASDNDHGTAEQTTELPATINITTTSTPQPPQQGHFETLTASQRRSAISTMNQVDRTSAVLAELRKCPSTAAVEDDKLIQIIQVAQYDADRAVDIYKLWCRLGSPPVDAEVEQEKVWSKDLQNDMDEEFLSSANEREQEERGVQEAKIDPPWKAASVLDVPSKRR</sequence>